<evidence type="ECO:0008006" key="5">
    <source>
        <dbReference type="Google" id="ProtNLM"/>
    </source>
</evidence>
<sequence>MKHFGISPPVPTRRNRRCMPWTALLTLVLLAAPAIAADLPAVGTRTIGSQTYLVDRNGNTVGQLRELSPGNWHITDNRGMTVGRVQTPPGSPPHVAGAMAVRR</sequence>
<gene>
    <name evidence="3" type="ordered locus">amb0658</name>
</gene>
<dbReference type="EMBL" id="AP007255">
    <property type="protein sequence ID" value="BAE49462.1"/>
    <property type="molecule type" value="Genomic_DNA"/>
</dbReference>
<accession>Q2W9L3</accession>
<dbReference type="STRING" id="342108.amb0658"/>
<dbReference type="KEGG" id="mag:amb0658"/>
<organism evidence="3 4">
    <name type="scientific">Paramagnetospirillum magneticum (strain ATCC 700264 / AMB-1)</name>
    <name type="common">Magnetospirillum magneticum</name>
    <dbReference type="NCBI Taxonomy" id="342108"/>
    <lineage>
        <taxon>Bacteria</taxon>
        <taxon>Pseudomonadati</taxon>
        <taxon>Pseudomonadota</taxon>
        <taxon>Alphaproteobacteria</taxon>
        <taxon>Rhodospirillales</taxon>
        <taxon>Magnetospirillaceae</taxon>
        <taxon>Paramagnetospirillum</taxon>
    </lineage>
</organism>
<dbReference type="Proteomes" id="UP000007058">
    <property type="component" value="Chromosome"/>
</dbReference>
<keyword evidence="4" id="KW-1185">Reference proteome</keyword>
<feature type="region of interest" description="Disordered" evidence="1">
    <location>
        <begin position="83"/>
        <end position="103"/>
    </location>
</feature>
<evidence type="ECO:0000256" key="1">
    <source>
        <dbReference type="SAM" id="MobiDB-lite"/>
    </source>
</evidence>
<evidence type="ECO:0000256" key="2">
    <source>
        <dbReference type="SAM" id="SignalP"/>
    </source>
</evidence>
<dbReference type="HOGENOM" id="CLU_2260351_0_0_5"/>
<reference evidence="3 4" key="1">
    <citation type="journal article" date="2005" name="DNA Res.">
        <title>Complete genome sequence of the facultative anaerobic magnetotactic bacterium Magnetospirillum sp. strain AMB-1.</title>
        <authorList>
            <person name="Matsunaga T."/>
            <person name="Okamura Y."/>
            <person name="Fukuda Y."/>
            <person name="Wahyudi A.T."/>
            <person name="Murase Y."/>
            <person name="Takeyama H."/>
        </authorList>
    </citation>
    <scope>NUCLEOTIDE SEQUENCE [LARGE SCALE GENOMIC DNA]</scope>
    <source>
        <strain evidence="4">ATCC 700264 / AMB-1</strain>
    </source>
</reference>
<evidence type="ECO:0000313" key="3">
    <source>
        <dbReference type="EMBL" id="BAE49462.1"/>
    </source>
</evidence>
<keyword evidence="2" id="KW-0732">Signal</keyword>
<protein>
    <recommendedName>
        <fullName evidence="5">PRC-barrel domain-containing protein</fullName>
    </recommendedName>
</protein>
<name>Q2W9L3_PARM1</name>
<feature type="chain" id="PRO_5004218002" description="PRC-barrel domain-containing protein" evidence="2">
    <location>
        <begin position="37"/>
        <end position="103"/>
    </location>
</feature>
<proteinExistence type="predicted"/>
<evidence type="ECO:0000313" key="4">
    <source>
        <dbReference type="Proteomes" id="UP000007058"/>
    </source>
</evidence>
<dbReference type="AlphaFoldDB" id="Q2W9L3"/>
<feature type="signal peptide" evidence="2">
    <location>
        <begin position="1"/>
        <end position="36"/>
    </location>
</feature>